<dbReference type="InterPro" id="IPR022813">
    <property type="entry name" value="SecD/SecF_arch_bac"/>
</dbReference>
<dbReference type="InterPro" id="IPR022645">
    <property type="entry name" value="SecD/SecF_bac"/>
</dbReference>
<dbReference type="PANTHER" id="PTHR30081:SF8">
    <property type="entry name" value="PROTEIN TRANSLOCASE SUBUNIT SECF"/>
    <property type="match status" value="1"/>
</dbReference>
<comment type="subcellular location">
    <subcellularLocation>
        <location evidence="1 9">Cell membrane</location>
        <topology evidence="1 9">Multi-pass membrane protein</topology>
    </subcellularLocation>
</comment>
<comment type="subunit">
    <text evidence="9">Forms a complex with SecD. Part of the essential Sec protein translocation apparatus which comprises SecA, SecYEG and auxiliary proteins SecDF-YajC and YidC.</text>
</comment>
<feature type="transmembrane region" description="Helical" evidence="9">
    <location>
        <begin position="244"/>
        <end position="265"/>
    </location>
</feature>
<proteinExistence type="inferred from homology"/>
<dbReference type="NCBIfam" id="TIGR00966">
    <property type="entry name" value="transloc_SecF"/>
    <property type="match status" value="1"/>
</dbReference>
<feature type="domain" description="Protein export membrane protein SecD/SecF C-terminal" evidence="10">
    <location>
        <begin position="113"/>
        <end position="295"/>
    </location>
</feature>
<dbReference type="Pfam" id="PF02355">
    <property type="entry name" value="SecD_SecF_C"/>
    <property type="match status" value="1"/>
</dbReference>
<keyword evidence="7 9" id="KW-0811">Translocation</keyword>
<dbReference type="Proteomes" id="UP000602381">
    <property type="component" value="Unassembled WGS sequence"/>
</dbReference>
<dbReference type="PANTHER" id="PTHR30081">
    <property type="entry name" value="PROTEIN-EXPORT MEMBRANE PROTEIN SEC"/>
    <property type="match status" value="1"/>
</dbReference>
<gene>
    <name evidence="9" type="primary">secF</name>
    <name evidence="11" type="ORF">GCM10007972_18600</name>
</gene>
<name>A0ABQ2LDY2_9PROT</name>
<comment type="function">
    <text evidence="9">Part of the Sec protein translocase complex. Interacts with the SecYEG preprotein conducting channel. SecDF uses the proton motive force (PMF) to complete protein translocation after the ATP-dependent function of SecA.</text>
</comment>
<keyword evidence="5 9" id="KW-0653">Protein transport</keyword>
<dbReference type="Gene3D" id="1.20.1640.10">
    <property type="entry name" value="Multidrug efflux transporter AcrB transmembrane domain"/>
    <property type="match status" value="1"/>
</dbReference>
<evidence type="ECO:0000256" key="3">
    <source>
        <dbReference type="ARBA" id="ARBA00022475"/>
    </source>
</evidence>
<organism evidence="11 12">
    <name type="scientific">Iodidimonas muriae</name>
    <dbReference type="NCBI Taxonomy" id="261467"/>
    <lineage>
        <taxon>Bacteria</taxon>
        <taxon>Pseudomonadati</taxon>
        <taxon>Pseudomonadota</taxon>
        <taxon>Alphaproteobacteria</taxon>
        <taxon>Iodidimonadales</taxon>
        <taxon>Iodidimonadaceae</taxon>
        <taxon>Iodidimonas</taxon>
    </lineage>
</organism>
<comment type="caution">
    <text evidence="11">The sequence shown here is derived from an EMBL/GenBank/DDBJ whole genome shotgun (WGS) entry which is preliminary data.</text>
</comment>
<dbReference type="InterPro" id="IPR055344">
    <property type="entry name" value="SecD_SecF_C_bact"/>
</dbReference>
<dbReference type="PRINTS" id="PR01755">
    <property type="entry name" value="SECFTRNLCASE"/>
</dbReference>
<dbReference type="Pfam" id="PF07549">
    <property type="entry name" value="Sec_GG"/>
    <property type="match status" value="1"/>
</dbReference>
<keyword evidence="6 9" id="KW-1133">Transmembrane helix</keyword>
<evidence type="ECO:0000313" key="12">
    <source>
        <dbReference type="Proteomes" id="UP000602381"/>
    </source>
</evidence>
<dbReference type="NCBIfam" id="TIGR00916">
    <property type="entry name" value="2A0604s01"/>
    <property type="match status" value="1"/>
</dbReference>
<keyword evidence="4 9" id="KW-0812">Transmembrane</keyword>
<evidence type="ECO:0000256" key="1">
    <source>
        <dbReference type="ARBA" id="ARBA00004651"/>
    </source>
</evidence>
<evidence type="ECO:0000256" key="2">
    <source>
        <dbReference type="ARBA" id="ARBA00022448"/>
    </source>
</evidence>
<reference evidence="12" key="1">
    <citation type="journal article" date="2019" name="Int. J. Syst. Evol. Microbiol.">
        <title>The Global Catalogue of Microorganisms (GCM) 10K type strain sequencing project: providing services to taxonomists for standard genome sequencing and annotation.</title>
        <authorList>
            <consortium name="The Broad Institute Genomics Platform"/>
            <consortium name="The Broad Institute Genome Sequencing Center for Infectious Disease"/>
            <person name="Wu L."/>
            <person name="Ma J."/>
        </authorList>
    </citation>
    <scope>NUCLEOTIDE SEQUENCE [LARGE SCALE GENOMIC DNA]</scope>
    <source>
        <strain evidence="12">JCM 17843</strain>
    </source>
</reference>
<evidence type="ECO:0000256" key="5">
    <source>
        <dbReference type="ARBA" id="ARBA00022927"/>
    </source>
</evidence>
<dbReference type="InterPro" id="IPR005665">
    <property type="entry name" value="SecF_bac"/>
</dbReference>
<keyword evidence="12" id="KW-1185">Reference proteome</keyword>
<keyword evidence="8 9" id="KW-0472">Membrane</keyword>
<dbReference type="HAMAP" id="MF_01464_B">
    <property type="entry name" value="SecF_B"/>
    <property type="match status" value="1"/>
</dbReference>
<dbReference type="SUPFAM" id="SSF82866">
    <property type="entry name" value="Multidrug efflux transporter AcrB transmembrane domain"/>
    <property type="match status" value="1"/>
</dbReference>
<feature type="transmembrane region" description="Helical" evidence="9">
    <location>
        <begin position="271"/>
        <end position="294"/>
    </location>
</feature>
<dbReference type="RefSeq" id="WP_150005153.1">
    <property type="nucleotide sequence ID" value="NZ_BMOV01000006.1"/>
</dbReference>
<protein>
    <recommendedName>
        <fullName evidence="9">Protein-export membrane protein SecF</fullName>
    </recommendedName>
</protein>
<feature type="transmembrane region" description="Helical" evidence="9">
    <location>
        <begin position="192"/>
        <end position="216"/>
    </location>
</feature>
<evidence type="ECO:0000256" key="7">
    <source>
        <dbReference type="ARBA" id="ARBA00023010"/>
    </source>
</evidence>
<evidence type="ECO:0000256" key="8">
    <source>
        <dbReference type="ARBA" id="ARBA00023136"/>
    </source>
</evidence>
<accession>A0ABQ2LDY2</accession>
<evidence type="ECO:0000256" key="9">
    <source>
        <dbReference type="HAMAP-Rule" id="MF_01464"/>
    </source>
</evidence>
<feature type="transmembrane region" description="Helical" evidence="9">
    <location>
        <begin position="165"/>
        <end position="186"/>
    </location>
</feature>
<evidence type="ECO:0000313" key="11">
    <source>
        <dbReference type="EMBL" id="GGO12943.1"/>
    </source>
</evidence>
<keyword evidence="3 9" id="KW-1003">Cell membrane</keyword>
<feature type="transmembrane region" description="Helical" evidence="9">
    <location>
        <begin position="20"/>
        <end position="38"/>
    </location>
</feature>
<feature type="transmembrane region" description="Helical" evidence="9">
    <location>
        <begin position="141"/>
        <end position="158"/>
    </location>
</feature>
<evidence type="ECO:0000256" key="4">
    <source>
        <dbReference type="ARBA" id="ARBA00022692"/>
    </source>
</evidence>
<sequence>MLLRLIPKDTHIPFMKMRNVAYAISLVMVVASVALFFMRGLNLGIDFVGGSTIEIQTPEAADVGKIRTMLGELDLGDVSVQEFGADTEVLIRFEEQEGGEEAQKAAQIRVEQKLQADIPGVSIRSTSFIGPKVSSELARDGFLAVSLSVVAVLIYIWFRFEWQFGLGAVVALVHDVFLTVGFFSITQLDFNLSIIAAILTIVGYSLNDTVVVYDRVRENMRKFRKMPLPELIDQSVNDTLSRTIMTSLTTLLALAALFFFGGTVIRGFTAAMIWGIVVGTYSSIFIASPVLLLLNLRSTTFDETDGDNPNVESTSLS</sequence>
<evidence type="ECO:0000256" key="6">
    <source>
        <dbReference type="ARBA" id="ARBA00022989"/>
    </source>
</evidence>
<dbReference type="InterPro" id="IPR048634">
    <property type="entry name" value="SecD_SecF_C"/>
</dbReference>
<evidence type="ECO:0000259" key="10">
    <source>
        <dbReference type="Pfam" id="PF02355"/>
    </source>
</evidence>
<comment type="similarity">
    <text evidence="9">Belongs to the SecD/SecF family. SecF subfamily.</text>
</comment>
<dbReference type="InterPro" id="IPR022646">
    <property type="entry name" value="SecD/SecF_CS"/>
</dbReference>
<dbReference type="EMBL" id="BMOV01000006">
    <property type="protein sequence ID" value="GGO12943.1"/>
    <property type="molecule type" value="Genomic_DNA"/>
</dbReference>
<keyword evidence="2 9" id="KW-0813">Transport</keyword>